<feature type="transmembrane region" description="Helical" evidence="7">
    <location>
        <begin position="322"/>
        <end position="339"/>
    </location>
</feature>
<evidence type="ECO:0000256" key="7">
    <source>
        <dbReference type="SAM" id="Phobius"/>
    </source>
</evidence>
<evidence type="ECO:0000256" key="2">
    <source>
        <dbReference type="ARBA" id="ARBA00006859"/>
    </source>
</evidence>
<dbReference type="PANTHER" id="PTHR12174:SF103">
    <property type="entry name" value="INTRAMEMBRANE PROTEASE (IMPAS) FAMILY"/>
    <property type="match status" value="1"/>
</dbReference>
<evidence type="ECO:0000313" key="8">
    <source>
        <dbReference type="EMBL" id="CAD7281729.1"/>
    </source>
</evidence>
<comment type="similarity">
    <text evidence="2">Belongs to the peptidase A22B family.</text>
</comment>
<proteinExistence type="inferred from homology"/>
<dbReference type="EMBL" id="CAJPEX010003128">
    <property type="protein sequence ID" value="CAG0921881.1"/>
    <property type="molecule type" value="Genomic_DNA"/>
</dbReference>
<feature type="transmembrane region" description="Helical" evidence="7">
    <location>
        <begin position="290"/>
        <end position="310"/>
    </location>
</feature>
<dbReference type="GO" id="GO:0042500">
    <property type="term" value="F:aspartic endopeptidase activity, intramembrane cleaving"/>
    <property type="evidence" value="ECO:0007669"/>
    <property type="project" value="InterPro"/>
</dbReference>
<dbReference type="Proteomes" id="UP000678499">
    <property type="component" value="Unassembled WGS sequence"/>
</dbReference>
<dbReference type="PANTHER" id="PTHR12174">
    <property type="entry name" value="SIGNAL PEPTIDE PEPTIDASE"/>
    <property type="match status" value="1"/>
</dbReference>
<dbReference type="SMART" id="SM00730">
    <property type="entry name" value="PSN"/>
    <property type="match status" value="1"/>
</dbReference>
<evidence type="ECO:0000256" key="3">
    <source>
        <dbReference type="ARBA" id="ARBA00022692"/>
    </source>
</evidence>
<evidence type="ECO:0000313" key="9">
    <source>
        <dbReference type="Proteomes" id="UP000678499"/>
    </source>
</evidence>
<dbReference type="GO" id="GO:0005765">
    <property type="term" value="C:lysosomal membrane"/>
    <property type="evidence" value="ECO:0007669"/>
    <property type="project" value="TreeGrafter"/>
</dbReference>
<evidence type="ECO:0000256" key="1">
    <source>
        <dbReference type="ARBA" id="ARBA00004127"/>
    </source>
</evidence>
<feature type="transmembrane region" description="Helical" evidence="7">
    <location>
        <begin position="122"/>
        <end position="140"/>
    </location>
</feature>
<evidence type="ECO:0000256" key="4">
    <source>
        <dbReference type="ARBA" id="ARBA00022801"/>
    </source>
</evidence>
<feature type="transmembrane region" description="Helical" evidence="7">
    <location>
        <begin position="147"/>
        <end position="171"/>
    </location>
</feature>
<keyword evidence="9" id="KW-1185">Reference proteome</keyword>
<evidence type="ECO:0000256" key="6">
    <source>
        <dbReference type="ARBA" id="ARBA00023136"/>
    </source>
</evidence>
<feature type="transmembrane region" description="Helical" evidence="7">
    <location>
        <begin position="60"/>
        <end position="77"/>
    </location>
</feature>
<reference evidence="8" key="1">
    <citation type="submission" date="2020-11" db="EMBL/GenBank/DDBJ databases">
        <authorList>
            <person name="Tran Van P."/>
        </authorList>
    </citation>
    <scope>NUCLEOTIDE SEQUENCE</scope>
</reference>
<organism evidence="8">
    <name type="scientific">Notodromas monacha</name>
    <dbReference type="NCBI Taxonomy" id="399045"/>
    <lineage>
        <taxon>Eukaryota</taxon>
        <taxon>Metazoa</taxon>
        <taxon>Ecdysozoa</taxon>
        <taxon>Arthropoda</taxon>
        <taxon>Crustacea</taxon>
        <taxon>Oligostraca</taxon>
        <taxon>Ostracoda</taxon>
        <taxon>Podocopa</taxon>
        <taxon>Podocopida</taxon>
        <taxon>Cypridocopina</taxon>
        <taxon>Cypridoidea</taxon>
        <taxon>Cyprididae</taxon>
        <taxon>Notodromas</taxon>
    </lineage>
</organism>
<dbReference type="EMBL" id="OA885165">
    <property type="protein sequence ID" value="CAD7281729.1"/>
    <property type="molecule type" value="Genomic_DNA"/>
</dbReference>
<dbReference type="AlphaFoldDB" id="A0A7R9BWE4"/>
<dbReference type="GO" id="GO:0033619">
    <property type="term" value="P:membrane protein proteolysis"/>
    <property type="evidence" value="ECO:0007669"/>
    <property type="project" value="TreeGrafter"/>
</dbReference>
<name>A0A7R9BWE4_9CRUS</name>
<keyword evidence="3 7" id="KW-0812">Transmembrane</keyword>
<keyword evidence="5 7" id="KW-1133">Transmembrane helix</keyword>
<feature type="transmembrane region" description="Helical" evidence="7">
    <location>
        <begin position="98"/>
        <end position="116"/>
    </location>
</feature>
<dbReference type="GO" id="GO:0098553">
    <property type="term" value="C:lumenal side of endoplasmic reticulum membrane"/>
    <property type="evidence" value="ECO:0007669"/>
    <property type="project" value="TreeGrafter"/>
</dbReference>
<protein>
    <recommendedName>
        <fullName evidence="10">Signal peptide peptidase-like 2B</fullName>
    </recommendedName>
</protein>
<comment type="subcellular location">
    <subcellularLocation>
        <location evidence="1">Endomembrane system</location>
        <topology evidence="1">Multi-pass membrane protein</topology>
    </subcellularLocation>
</comment>
<gene>
    <name evidence="8" type="ORF">NMOB1V02_LOCUS9366</name>
</gene>
<dbReference type="Pfam" id="PF04258">
    <property type="entry name" value="Peptidase_A22B"/>
    <property type="match status" value="1"/>
</dbReference>
<dbReference type="OrthoDB" id="29661at2759"/>
<keyword evidence="4" id="KW-0378">Hydrolase</keyword>
<evidence type="ECO:0008006" key="10">
    <source>
        <dbReference type="Google" id="ProtNLM"/>
    </source>
</evidence>
<evidence type="ECO:0000256" key="5">
    <source>
        <dbReference type="ARBA" id="ARBA00022989"/>
    </source>
</evidence>
<dbReference type="InterPro" id="IPR006639">
    <property type="entry name" value="Preselin/SPP"/>
</dbReference>
<dbReference type="InterPro" id="IPR007369">
    <property type="entry name" value="Peptidase_A22B_SPP"/>
</dbReference>
<keyword evidence="6 7" id="KW-0472">Membrane</keyword>
<dbReference type="GO" id="GO:0030660">
    <property type="term" value="C:Golgi-associated vesicle membrane"/>
    <property type="evidence" value="ECO:0007669"/>
    <property type="project" value="TreeGrafter"/>
</dbReference>
<feature type="transmembrane region" description="Helical" evidence="7">
    <location>
        <begin position="35"/>
        <end position="54"/>
    </location>
</feature>
<accession>A0A7R9BWE4</accession>
<feature type="transmembrane region" description="Helical" evidence="7">
    <location>
        <begin position="245"/>
        <end position="270"/>
    </location>
</feature>
<dbReference type="GO" id="GO:0098554">
    <property type="term" value="C:cytoplasmic side of endoplasmic reticulum membrane"/>
    <property type="evidence" value="ECO:0007669"/>
    <property type="project" value="TreeGrafter"/>
</dbReference>
<sequence length="391" mass="43494">MERIHSSHQQQEPDDVSYFFVQSVLNNIICVLSKVWCQVVILVISVTGLLLFMYFFPVVMLYFAIGIFSLYGAWGVYRCASAGLRRGGCGRPEVRETCSGFLGILFPMTWLVTGLVDTPVWRWNWLIHVIIGACVCIDGVAQVRPTFKLVACTSVILLVYDVFFVFVSRLFTSDGVSIMEKTLVMSIQRLKLLGPRPKLGLQRLCLSVPAASLKNVYGNRKAYPEAGSIFTYNQDDADSVCGLRAFSMLGFGDVIVPGFYAAYCFLFDLIRAGDQRASSQLEPPGFLARWLYGISTMIGYVIALILAFLIQVIVPGAGGQPALLYLVPAMIGASLIVATKRKELREFCLGLDVKKIQISDISERDEEKIVLSMETSQFEIAEELLQNLSYT</sequence>